<dbReference type="GO" id="GO:0019632">
    <property type="term" value="P:shikimate metabolic process"/>
    <property type="evidence" value="ECO:0007669"/>
    <property type="project" value="TreeGrafter"/>
</dbReference>
<organism evidence="4 5">
    <name type="scientific">Talaromyces pinophilus</name>
    <name type="common">Penicillium pinophilum</name>
    <dbReference type="NCBI Taxonomy" id="128442"/>
    <lineage>
        <taxon>Eukaryota</taxon>
        <taxon>Fungi</taxon>
        <taxon>Dikarya</taxon>
        <taxon>Ascomycota</taxon>
        <taxon>Pezizomycotina</taxon>
        <taxon>Eurotiomycetes</taxon>
        <taxon>Eurotiomycetidae</taxon>
        <taxon>Eurotiales</taxon>
        <taxon>Trichocomaceae</taxon>
        <taxon>Talaromyces</taxon>
        <taxon>Talaromyces sect. Talaromyces</taxon>
    </lineage>
</organism>
<dbReference type="NCBIfam" id="TIGR01093">
    <property type="entry name" value="aroD"/>
    <property type="match status" value="1"/>
</dbReference>
<dbReference type="Gene3D" id="3.20.20.70">
    <property type="entry name" value="Aldolase class I"/>
    <property type="match status" value="1"/>
</dbReference>
<dbReference type="GO" id="GO:0004764">
    <property type="term" value="F:shikimate 3-dehydrogenase (NADP+) activity"/>
    <property type="evidence" value="ECO:0007669"/>
    <property type="project" value="InterPro"/>
</dbReference>
<dbReference type="CDD" id="cd01065">
    <property type="entry name" value="NAD_bind_Shikimate_DH"/>
    <property type="match status" value="1"/>
</dbReference>
<sequence length="556" mass="61300">MMATPLSEEAAIGMASLSCFAIDTLSKRYRANKQSFIVALACPNVNHLDHAQIERATYGADVLELRIDHLSPGSLTSTISPPPVDYVLSQIEALRKMSTLPILFTIRTVSQGGKFPDQAIEEARELMLAAIRIGCEYIDIETTWPAALISDIIGQKEQTKVIASLHDWTGNFSWNLTSLNEPYRTALGFGDIVKLSLLHTKESDNHELMLFIRDHRERSRKPILAVGMGLEGKLSRVLAPISMVTHPLLPVPTAPGQMSVKNINQVRHLTGKIPPKKFVILGNNISHSLSPVIHNSAFTELGLPHNYSIYQTPQFDDSVKDLLKSRDFGGASVTYPHKLNIQPFLDSISENARIIGAVNTVVVGELEEDPTRRTLIGDNTDWLGIQKCIQNSGIQPNYWNTAIVLGAGGAARAAVYALQELGCSRIIIVNRTMERAKQMVSSFPTIEFSVVQTLQDVSTPVNCIVACVPADDMTEANIPQSIFVSNQPGVLVEMAYRPKVTAIMQVARRLELWSVFSGLDVLKGQAYAQFELWTGYRAPVLAIADVLRVHESETRL</sequence>
<dbReference type="Pfam" id="PF08501">
    <property type="entry name" value="Shikimate_dh_N"/>
    <property type="match status" value="1"/>
</dbReference>
<dbReference type="Proteomes" id="UP000053095">
    <property type="component" value="Unassembled WGS sequence"/>
</dbReference>
<dbReference type="Gene3D" id="3.40.50.720">
    <property type="entry name" value="NAD(P)-binding Rossmann-like Domain"/>
    <property type="match status" value="1"/>
</dbReference>
<name>A0A6V8H8H2_TALPI</name>
<accession>A0A6V8H8H2</accession>
<protein>
    <submittedName>
        <fullName evidence="4">Aromatic amino acid family biosynthesis-related protein</fullName>
    </submittedName>
</protein>
<dbReference type="GO" id="GO:0009423">
    <property type="term" value="P:chorismate biosynthetic process"/>
    <property type="evidence" value="ECO:0007669"/>
    <property type="project" value="UniProtKB-UniPathway"/>
</dbReference>
<dbReference type="UniPathway" id="UPA00053">
    <property type="reaction ID" value="UER00087"/>
</dbReference>
<evidence type="ECO:0000259" key="3">
    <source>
        <dbReference type="Pfam" id="PF18317"/>
    </source>
</evidence>
<dbReference type="InterPro" id="IPR046346">
    <property type="entry name" value="Aminoacid_DH-like_N_sf"/>
</dbReference>
<dbReference type="SUPFAM" id="SSF53223">
    <property type="entry name" value="Aminoacid dehydrogenase-like, N-terminal domain"/>
    <property type="match status" value="1"/>
</dbReference>
<keyword evidence="5" id="KW-1185">Reference proteome</keyword>
<evidence type="ECO:0000313" key="4">
    <source>
        <dbReference type="EMBL" id="GAM37222.1"/>
    </source>
</evidence>
<comment type="caution">
    <text evidence="4">The sequence shown here is derived from an EMBL/GenBank/DDBJ whole genome shotgun (WGS) entry which is preliminary data.</text>
</comment>
<feature type="domain" description="Shikimate dehydrogenase substrate binding N-terminal" evidence="2">
    <location>
        <begin position="280"/>
        <end position="361"/>
    </location>
</feature>
<dbReference type="InterPro" id="IPR006151">
    <property type="entry name" value="Shikm_DH/Glu-tRNA_Rdtase"/>
</dbReference>
<dbReference type="Pfam" id="PF01488">
    <property type="entry name" value="Shikimate_DH"/>
    <property type="match status" value="1"/>
</dbReference>
<dbReference type="InterPro" id="IPR041121">
    <property type="entry name" value="SDH_C"/>
</dbReference>
<dbReference type="InterPro" id="IPR001381">
    <property type="entry name" value="DHquinase_I"/>
</dbReference>
<dbReference type="SUPFAM" id="SSF51735">
    <property type="entry name" value="NAD(P)-binding Rossmann-fold domains"/>
    <property type="match status" value="1"/>
</dbReference>
<evidence type="ECO:0000313" key="5">
    <source>
        <dbReference type="Proteomes" id="UP000053095"/>
    </source>
</evidence>
<dbReference type="InterPro" id="IPR013785">
    <property type="entry name" value="Aldolase_TIM"/>
</dbReference>
<dbReference type="SUPFAM" id="SSF51569">
    <property type="entry name" value="Aldolase"/>
    <property type="match status" value="1"/>
</dbReference>
<dbReference type="InterPro" id="IPR036291">
    <property type="entry name" value="NAD(P)-bd_dom_sf"/>
</dbReference>
<feature type="domain" description="SDH C-terminal" evidence="3">
    <location>
        <begin position="518"/>
        <end position="548"/>
    </location>
</feature>
<dbReference type="Pfam" id="PF01487">
    <property type="entry name" value="DHquinase_I"/>
    <property type="match status" value="1"/>
</dbReference>
<gene>
    <name evidence="4" type="ORF">TCE0_022f06958</name>
</gene>
<dbReference type="GO" id="GO:0005737">
    <property type="term" value="C:cytoplasm"/>
    <property type="evidence" value="ECO:0007669"/>
    <property type="project" value="InterPro"/>
</dbReference>
<dbReference type="FunFam" id="3.20.20.70:FF:000135">
    <property type="entry name" value="Pentafunctional AROM polypeptide"/>
    <property type="match status" value="1"/>
</dbReference>
<evidence type="ECO:0000259" key="2">
    <source>
        <dbReference type="Pfam" id="PF08501"/>
    </source>
</evidence>
<feature type="domain" description="Quinate/shikimate 5-dehydrogenase/glutamyl-tRNA reductase" evidence="1">
    <location>
        <begin position="400"/>
        <end position="467"/>
    </location>
</feature>
<dbReference type="CDD" id="cd00502">
    <property type="entry name" value="DHQase_I"/>
    <property type="match status" value="1"/>
</dbReference>
<dbReference type="PANTHER" id="PTHR21089:SF1">
    <property type="entry name" value="BIFUNCTIONAL 3-DEHYDROQUINATE DEHYDRATASE_SHIKIMATE DEHYDROGENASE, CHLOROPLASTIC"/>
    <property type="match status" value="1"/>
</dbReference>
<dbReference type="EMBL" id="DF933818">
    <property type="protein sequence ID" value="GAM37222.1"/>
    <property type="molecule type" value="Genomic_DNA"/>
</dbReference>
<dbReference type="Pfam" id="PF18317">
    <property type="entry name" value="SDH_C"/>
    <property type="match status" value="1"/>
</dbReference>
<evidence type="ECO:0000259" key="1">
    <source>
        <dbReference type="Pfam" id="PF01488"/>
    </source>
</evidence>
<dbReference type="AlphaFoldDB" id="A0A6V8H8H2"/>
<reference evidence="5" key="1">
    <citation type="journal article" date="2015" name="Genome Announc.">
        <title>Draft genome sequence of Talaromyces cellulolyticus strain Y-94, a source of lignocellulosic biomass-degrading enzymes.</title>
        <authorList>
            <person name="Fujii T."/>
            <person name="Koike H."/>
            <person name="Sawayama S."/>
            <person name="Yano S."/>
            <person name="Inoue H."/>
        </authorList>
    </citation>
    <scope>NUCLEOTIDE SEQUENCE [LARGE SCALE GENOMIC DNA]</scope>
    <source>
        <strain evidence="5">Y-94</strain>
    </source>
</reference>
<dbReference type="PANTHER" id="PTHR21089">
    <property type="entry name" value="SHIKIMATE DEHYDROGENASE"/>
    <property type="match status" value="1"/>
</dbReference>
<dbReference type="NCBIfam" id="TIGR01809">
    <property type="entry name" value="Shik-DH-AROM"/>
    <property type="match status" value="1"/>
</dbReference>
<dbReference type="Gene3D" id="3.40.50.10860">
    <property type="entry name" value="Leucine Dehydrogenase, chain A, domain 1"/>
    <property type="match status" value="1"/>
</dbReference>
<dbReference type="InterPro" id="IPR022893">
    <property type="entry name" value="Shikimate_DH_fam"/>
</dbReference>
<proteinExistence type="predicted"/>
<dbReference type="InterPro" id="IPR010110">
    <property type="entry name" value="Shikimate_DH_AroM-type"/>
</dbReference>
<dbReference type="InterPro" id="IPR013708">
    <property type="entry name" value="Shikimate_DH-bd_N"/>
</dbReference>
<dbReference type="GO" id="GO:0003855">
    <property type="term" value="F:3-dehydroquinate dehydratase activity"/>
    <property type="evidence" value="ECO:0007669"/>
    <property type="project" value="InterPro"/>
</dbReference>